<keyword evidence="3" id="KW-1003">Cell membrane</keyword>
<dbReference type="EMBL" id="QMFB01000019">
    <property type="protein sequence ID" value="RAV17328.1"/>
    <property type="molecule type" value="Genomic_DNA"/>
</dbReference>
<dbReference type="PROSITE" id="PS50929">
    <property type="entry name" value="ABC_TM1F"/>
    <property type="match status" value="1"/>
</dbReference>
<organism evidence="12 13">
    <name type="scientific">Paenibacillus contaminans</name>
    <dbReference type="NCBI Taxonomy" id="450362"/>
    <lineage>
        <taxon>Bacteria</taxon>
        <taxon>Bacillati</taxon>
        <taxon>Bacillota</taxon>
        <taxon>Bacilli</taxon>
        <taxon>Bacillales</taxon>
        <taxon>Paenibacillaceae</taxon>
        <taxon>Paenibacillus</taxon>
    </lineage>
</organism>
<dbReference type="GO" id="GO:0005886">
    <property type="term" value="C:plasma membrane"/>
    <property type="evidence" value="ECO:0007669"/>
    <property type="project" value="UniProtKB-SubCell"/>
</dbReference>
<dbReference type="InterPro" id="IPR003439">
    <property type="entry name" value="ABC_transporter-like_ATP-bd"/>
</dbReference>
<evidence type="ECO:0000256" key="6">
    <source>
        <dbReference type="ARBA" id="ARBA00022840"/>
    </source>
</evidence>
<evidence type="ECO:0000313" key="12">
    <source>
        <dbReference type="EMBL" id="RAV17328.1"/>
    </source>
</evidence>
<dbReference type="SMART" id="SM00382">
    <property type="entry name" value="AAA"/>
    <property type="match status" value="1"/>
</dbReference>
<keyword evidence="6 12" id="KW-0067">ATP-binding</keyword>
<feature type="transmembrane region" description="Helical" evidence="9">
    <location>
        <begin position="161"/>
        <end position="180"/>
    </location>
</feature>
<dbReference type="OrthoDB" id="9770415at2"/>
<evidence type="ECO:0000256" key="7">
    <source>
        <dbReference type="ARBA" id="ARBA00022989"/>
    </source>
</evidence>
<evidence type="ECO:0000256" key="4">
    <source>
        <dbReference type="ARBA" id="ARBA00022692"/>
    </source>
</evidence>
<evidence type="ECO:0000259" key="11">
    <source>
        <dbReference type="PROSITE" id="PS50929"/>
    </source>
</evidence>
<dbReference type="Pfam" id="PF00005">
    <property type="entry name" value="ABC_tran"/>
    <property type="match status" value="1"/>
</dbReference>
<evidence type="ECO:0000256" key="5">
    <source>
        <dbReference type="ARBA" id="ARBA00022741"/>
    </source>
</evidence>
<keyword evidence="7 9" id="KW-1133">Transmembrane helix</keyword>
<feature type="transmembrane region" description="Helical" evidence="9">
    <location>
        <begin position="281"/>
        <end position="301"/>
    </location>
</feature>
<keyword evidence="8 9" id="KW-0472">Membrane</keyword>
<dbReference type="PROSITE" id="PS00211">
    <property type="entry name" value="ABC_TRANSPORTER_1"/>
    <property type="match status" value="1"/>
</dbReference>
<dbReference type="PANTHER" id="PTHR43394">
    <property type="entry name" value="ATP-DEPENDENT PERMEASE MDL1, MITOCHONDRIAL"/>
    <property type="match status" value="1"/>
</dbReference>
<feature type="domain" description="ABC transmembrane type-1" evidence="11">
    <location>
        <begin position="21"/>
        <end position="304"/>
    </location>
</feature>
<accession>A0A329MCB0</accession>
<dbReference type="GO" id="GO:0016887">
    <property type="term" value="F:ATP hydrolysis activity"/>
    <property type="evidence" value="ECO:0007669"/>
    <property type="project" value="InterPro"/>
</dbReference>
<evidence type="ECO:0000256" key="3">
    <source>
        <dbReference type="ARBA" id="ARBA00022475"/>
    </source>
</evidence>
<comment type="caution">
    <text evidence="12">The sequence shown here is derived from an EMBL/GenBank/DDBJ whole genome shotgun (WGS) entry which is preliminary data.</text>
</comment>
<sequence length="588" mass="65659">MFAVLYKLRWFYKMHWIRYSIAVTLLVIVGVLELVPPRMIGSAIDRIQQGTLTKSELTAFLLQFTAVMAVIYVVSYYWMYQLFGGAFLIERMLRSRFMRHLLRMTPTFFERNRTGDLMARATNDLRAISATAGFGILTLVDSSGFMLVILFAMGYLISWKLTLAALIPLPLIALVMSLYGKKIHERFRSSQESFGQLNDHVLEAAAGVRVIRAYVQETADQAKFAKLTDDVYERNTDVTRIDALFEPTVKLLVGASYLIGLGYGAYLVFRNEITLGELVTFNVYLGMMVWPMFAIGELINIMQRGNASLDRVNETLAYKPDVADSDEPKPPSGTKTLRFERVTFRYPSSETDNLTDISFRLEPGQTLGIVGRTGSGKTTLIRQLLRDYPSGKGIVSLAGVPIEQISLESLHGAIGYVPQEQMLFSKTVRENIRFGKPDATEEDIAKSLEAAYFLRDIPLLANGLDTLVGEKGVALSGGQKQRVAIARALIAEPEMLILDDSLSAVDAKTEAAIIANVRRLRTDKTTMIATHRLSAVQHADLIIVLEGGHIVEQGTHEQLLQAGGWYREQYERQQVEANLSEEEGGESK</sequence>
<dbReference type="FunFam" id="1.20.1560.10:FF:000011">
    <property type="entry name" value="Multidrug ABC transporter ATP-binding protein"/>
    <property type="match status" value="1"/>
</dbReference>
<evidence type="ECO:0000256" key="1">
    <source>
        <dbReference type="ARBA" id="ARBA00004651"/>
    </source>
</evidence>
<protein>
    <submittedName>
        <fullName evidence="12">Multidrug ABC transporter permease/ATP-binding protein</fullName>
    </submittedName>
</protein>
<dbReference type="Gene3D" id="3.40.50.300">
    <property type="entry name" value="P-loop containing nucleotide triphosphate hydrolases"/>
    <property type="match status" value="1"/>
</dbReference>
<feature type="transmembrane region" description="Helical" evidence="9">
    <location>
        <begin position="127"/>
        <end position="155"/>
    </location>
</feature>
<feature type="transmembrane region" description="Helical" evidence="9">
    <location>
        <begin position="249"/>
        <end position="269"/>
    </location>
</feature>
<comment type="subcellular location">
    <subcellularLocation>
        <location evidence="1">Cell membrane</location>
        <topology evidence="1">Multi-pass membrane protein</topology>
    </subcellularLocation>
</comment>
<keyword evidence="2" id="KW-0813">Transport</keyword>
<dbReference type="InterPro" id="IPR003593">
    <property type="entry name" value="AAA+_ATPase"/>
</dbReference>
<keyword evidence="13" id="KW-1185">Reference proteome</keyword>
<dbReference type="InterPro" id="IPR011527">
    <property type="entry name" value="ABC1_TM_dom"/>
</dbReference>
<feature type="domain" description="ABC transporter" evidence="10">
    <location>
        <begin position="337"/>
        <end position="572"/>
    </location>
</feature>
<dbReference type="Pfam" id="PF00664">
    <property type="entry name" value="ABC_membrane"/>
    <property type="match status" value="1"/>
</dbReference>
<reference evidence="12 13" key="1">
    <citation type="journal article" date="2009" name="Int. J. Syst. Evol. Microbiol.">
        <title>Paenibacillus contaminans sp. nov., isolated from a contaminated laboratory plate.</title>
        <authorList>
            <person name="Chou J.H."/>
            <person name="Lee J.H."/>
            <person name="Lin M.C."/>
            <person name="Chang P.S."/>
            <person name="Arun A.B."/>
            <person name="Young C.C."/>
            <person name="Chen W.M."/>
        </authorList>
    </citation>
    <scope>NUCLEOTIDE SEQUENCE [LARGE SCALE GENOMIC DNA]</scope>
    <source>
        <strain evidence="12 13">CKOBP-6</strain>
    </source>
</reference>
<dbReference type="Gene3D" id="1.20.1560.10">
    <property type="entry name" value="ABC transporter type 1, transmembrane domain"/>
    <property type="match status" value="1"/>
</dbReference>
<feature type="transmembrane region" description="Helical" evidence="9">
    <location>
        <begin position="60"/>
        <end position="89"/>
    </location>
</feature>
<evidence type="ECO:0000256" key="2">
    <source>
        <dbReference type="ARBA" id="ARBA00022448"/>
    </source>
</evidence>
<dbReference type="InterPro" id="IPR039421">
    <property type="entry name" value="Type_1_exporter"/>
</dbReference>
<dbReference type="CDD" id="cd18541">
    <property type="entry name" value="ABC_6TM_TmrB_like"/>
    <property type="match status" value="1"/>
</dbReference>
<evidence type="ECO:0000256" key="8">
    <source>
        <dbReference type="ARBA" id="ARBA00023136"/>
    </source>
</evidence>
<dbReference type="FunFam" id="3.40.50.300:FF:000221">
    <property type="entry name" value="Multidrug ABC transporter ATP-binding protein"/>
    <property type="match status" value="1"/>
</dbReference>
<dbReference type="AlphaFoldDB" id="A0A329MCB0"/>
<proteinExistence type="predicted"/>
<dbReference type="InterPro" id="IPR017871">
    <property type="entry name" value="ABC_transporter-like_CS"/>
</dbReference>
<dbReference type="PANTHER" id="PTHR43394:SF1">
    <property type="entry name" value="ATP-BINDING CASSETTE SUB-FAMILY B MEMBER 10, MITOCHONDRIAL"/>
    <property type="match status" value="1"/>
</dbReference>
<keyword evidence="5" id="KW-0547">Nucleotide-binding</keyword>
<dbReference type="SUPFAM" id="SSF52540">
    <property type="entry name" value="P-loop containing nucleoside triphosphate hydrolases"/>
    <property type="match status" value="1"/>
</dbReference>
<gene>
    <name evidence="12" type="ORF">DQG23_27170</name>
</gene>
<dbReference type="GO" id="GO:0005524">
    <property type="term" value="F:ATP binding"/>
    <property type="evidence" value="ECO:0007669"/>
    <property type="project" value="UniProtKB-KW"/>
</dbReference>
<keyword evidence="4 9" id="KW-0812">Transmembrane</keyword>
<dbReference type="GO" id="GO:0015421">
    <property type="term" value="F:ABC-type oligopeptide transporter activity"/>
    <property type="evidence" value="ECO:0007669"/>
    <property type="project" value="TreeGrafter"/>
</dbReference>
<dbReference type="PROSITE" id="PS50893">
    <property type="entry name" value="ABC_TRANSPORTER_2"/>
    <property type="match status" value="1"/>
</dbReference>
<dbReference type="Proteomes" id="UP000250369">
    <property type="component" value="Unassembled WGS sequence"/>
</dbReference>
<name>A0A329MCB0_9BACL</name>
<evidence type="ECO:0000313" key="13">
    <source>
        <dbReference type="Proteomes" id="UP000250369"/>
    </source>
</evidence>
<feature type="transmembrane region" description="Helical" evidence="9">
    <location>
        <begin position="21"/>
        <end position="40"/>
    </location>
</feature>
<dbReference type="RefSeq" id="WP_113034179.1">
    <property type="nucleotide sequence ID" value="NZ_QMFB01000019.1"/>
</dbReference>
<evidence type="ECO:0000256" key="9">
    <source>
        <dbReference type="SAM" id="Phobius"/>
    </source>
</evidence>
<evidence type="ECO:0000259" key="10">
    <source>
        <dbReference type="PROSITE" id="PS50893"/>
    </source>
</evidence>
<dbReference type="SUPFAM" id="SSF90123">
    <property type="entry name" value="ABC transporter transmembrane region"/>
    <property type="match status" value="1"/>
</dbReference>
<dbReference type="InterPro" id="IPR036640">
    <property type="entry name" value="ABC1_TM_sf"/>
</dbReference>
<dbReference type="InterPro" id="IPR027417">
    <property type="entry name" value="P-loop_NTPase"/>
</dbReference>